<keyword evidence="4" id="KW-0732">Signal</keyword>
<dbReference type="AlphaFoldDB" id="A0A5B9DM06"/>
<sequence>MKKKILAAAAAILLQTASIMPVLAQATNSNPLSDVRVRQAIAYAIDMDTIVDTLLEGKAIAAVGLLPNGPYKPNDLNPYKYDPEKAKELLKEAGWDSNRELDLVYYYKDQVTADMMAAFQAYLADVGIKMNYRLLEGDVPAQLSTVPKDPVNGPSAVKWDLAYGALAALALQEYYNRYETGKSAYLPGTPEMDKLIVDINASADPAVQMPAFHAIEKFENERVDLVPLYYQQLFIYQSDRVDRNGGAYGNEQYSYDWGITNWTVKPDAEGKKTLYTNTGPAQFFEQPWLNLGKFIHNKIVFDKLISADGNLTPKAGQLAETYNVSEDGKTVSFTLRDGITWHDGEPITVNDVAWSIETAVKIPNIHPVVSATFLAIEGAKDFVDGKAQHISGIKADGKTITLSFAKADPNVLLTFSQFAPLPAKYFEGVDPLQIQQSQFWQKPIGSGPFKVEEVKMNDFVTFVPYDKYYGGVAQIDQIVALPSDDNDPNLVKNASAHRLDFGYTKNTGDVAALEGMDFMKVTPADIPYTRMLWINQYPKE</sequence>
<keyword evidence="3" id="KW-0813">Transport</keyword>
<dbReference type="SUPFAM" id="SSF53850">
    <property type="entry name" value="Periplasmic binding protein-like II"/>
    <property type="match status" value="2"/>
</dbReference>
<evidence type="ECO:0000313" key="6">
    <source>
        <dbReference type="Proteomes" id="UP000321062"/>
    </source>
</evidence>
<keyword evidence="6" id="KW-1185">Reference proteome</keyword>
<dbReference type="EMBL" id="CP041690">
    <property type="protein sequence ID" value="QEE20310.1"/>
    <property type="molecule type" value="Genomic_DNA"/>
</dbReference>
<dbReference type="KEGG" id="yti:FNA67_09045"/>
<evidence type="ECO:0000256" key="1">
    <source>
        <dbReference type="ARBA" id="ARBA00004418"/>
    </source>
</evidence>
<comment type="subcellular location">
    <subcellularLocation>
        <location evidence="1">Periplasm</location>
    </subcellularLocation>
</comment>
<dbReference type="InterPro" id="IPR039424">
    <property type="entry name" value="SBP_5"/>
</dbReference>
<reference evidence="5 6" key="1">
    <citation type="journal article" date="2015" name="Int. J. Syst. Evol. Microbiol.">
        <title>Youhaiella tibetensis gen. nov., sp. nov., isolated from subsurface sediment.</title>
        <authorList>
            <person name="Wang Y.X."/>
            <person name="Huang F.Q."/>
            <person name="Nogi Y."/>
            <person name="Pang S.J."/>
            <person name="Wang P.K."/>
            <person name="Lv J."/>
        </authorList>
    </citation>
    <scope>NUCLEOTIDE SEQUENCE [LARGE SCALE GENOMIC DNA]</scope>
    <source>
        <strain evidence="6">fig4</strain>
    </source>
</reference>
<evidence type="ECO:0000256" key="4">
    <source>
        <dbReference type="ARBA" id="ARBA00022729"/>
    </source>
</evidence>
<dbReference type="Proteomes" id="UP000321062">
    <property type="component" value="Chromosome"/>
</dbReference>
<dbReference type="RefSeq" id="WP_147655812.1">
    <property type="nucleotide sequence ID" value="NZ_BMFM01000001.1"/>
</dbReference>
<dbReference type="OrthoDB" id="9803988at2"/>
<evidence type="ECO:0000313" key="5">
    <source>
        <dbReference type="EMBL" id="QEE20310.1"/>
    </source>
</evidence>
<dbReference type="Gene3D" id="3.40.190.10">
    <property type="entry name" value="Periplasmic binding protein-like II"/>
    <property type="match status" value="2"/>
</dbReference>
<dbReference type="GO" id="GO:1904680">
    <property type="term" value="F:peptide transmembrane transporter activity"/>
    <property type="evidence" value="ECO:0007669"/>
    <property type="project" value="TreeGrafter"/>
</dbReference>
<dbReference type="GO" id="GO:0015833">
    <property type="term" value="P:peptide transport"/>
    <property type="evidence" value="ECO:0007669"/>
    <property type="project" value="TreeGrafter"/>
</dbReference>
<dbReference type="Gene3D" id="3.10.105.10">
    <property type="entry name" value="Dipeptide-binding Protein, Domain 3"/>
    <property type="match status" value="1"/>
</dbReference>
<dbReference type="PANTHER" id="PTHR30290">
    <property type="entry name" value="PERIPLASMIC BINDING COMPONENT OF ABC TRANSPORTER"/>
    <property type="match status" value="1"/>
</dbReference>
<evidence type="ECO:0000256" key="2">
    <source>
        <dbReference type="ARBA" id="ARBA00005695"/>
    </source>
</evidence>
<evidence type="ECO:0000256" key="3">
    <source>
        <dbReference type="ARBA" id="ARBA00022448"/>
    </source>
</evidence>
<protein>
    <submittedName>
        <fullName evidence="5">Peptide ABC transporter substrate-binding protein</fullName>
    </submittedName>
</protein>
<dbReference type="InterPro" id="IPR000914">
    <property type="entry name" value="SBP_5_dom"/>
</dbReference>
<name>A0A5B9DM06_9HYPH</name>
<dbReference type="Pfam" id="PF00496">
    <property type="entry name" value="SBP_bac_5"/>
    <property type="match status" value="2"/>
</dbReference>
<dbReference type="PANTHER" id="PTHR30290:SF9">
    <property type="entry name" value="OLIGOPEPTIDE-BINDING PROTEIN APPA"/>
    <property type="match status" value="1"/>
</dbReference>
<accession>A0A5B9DM06</accession>
<proteinExistence type="inferred from homology"/>
<gene>
    <name evidence="5" type="ORF">FNA67_09045</name>
</gene>
<comment type="similarity">
    <text evidence="2">Belongs to the bacterial solute-binding protein 5 family.</text>
</comment>
<organism evidence="5 6">
    <name type="scientific">Paradevosia tibetensis</name>
    <dbReference type="NCBI Taxonomy" id="1447062"/>
    <lineage>
        <taxon>Bacteria</taxon>
        <taxon>Pseudomonadati</taxon>
        <taxon>Pseudomonadota</taxon>
        <taxon>Alphaproteobacteria</taxon>
        <taxon>Hyphomicrobiales</taxon>
        <taxon>Devosiaceae</taxon>
        <taxon>Paradevosia</taxon>
    </lineage>
</organism>